<feature type="domain" description="Glycosyl transferase family 1" evidence="1">
    <location>
        <begin position="172"/>
        <end position="316"/>
    </location>
</feature>
<feature type="domain" description="Glycosyltransferase subfamily 4-like N-terminal" evidence="2">
    <location>
        <begin position="25"/>
        <end position="134"/>
    </location>
</feature>
<dbReference type="Pfam" id="PF00534">
    <property type="entry name" value="Glycos_transf_1"/>
    <property type="match status" value="1"/>
</dbReference>
<name>A0A1Z4LZW1_9CYAN</name>
<evidence type="ECO:0000259" key="1">
    <source>
        <dbReference type="Pfam" id="PF00534"/>
    </source>
</evidence>
<dbReference type="Pfam" id="PF13439">
    <property type="entry name" value="Glyco_transf_4"/>
    <property type="match status" value="1"/>
</dbReference>
<gene>
    <name evidence="3" type="ORF">NIES267_63000</name>
</gene>
<proteinExistence type="predicted"/>
<organism evidence="3 4">
    <name type="scientific">Calothrix parasitica NIES-267</name>
    <dbReference type="NCBI Taxonomy" id="1973488"/>
    <lineage>
        <taxon>Bacteria</taxon>
        <taxon>Bacillati</taxon>
        <taxon>Cyanobacteriota</taxon>
        <taxon>Cyanophyceae</taxon>
        <taxon>Nostocales</taxon>
        <taxon>Calotrichaceae</taxon>
        <taxon>Calothrix</taxon>
    </lineage>
</organism>
<dbReference type="GO" id="GO:0016757">
    <property type="term" value="F:glycosyltransferase activity"/>
    <property type="evidence" value="ECO:0007669"/>
    <property type="project" value="InterPro"/>
</dbReference>
<keyword evidence="4" id="KW-1185">Reference proteome</keyword>
<dbReference type="InterPro" id="IPR028098">
    <property type="entry name" value="Glyco_trans_4-like_N"/>
</dbReference>
<evidence type="ECO:0000313" key="3">
    <source>
        <dbReference type="EMBL" id="BAY86789.1"/>
    </source>
</evidence>
<dbReference type="CDD" id="cd03802">
    <property type="entry name" value="GT4_AviGT4-like"/>
    <property type="match status" value="1"/>
</dbReference>
<dbReference type="Proteomes" id="UP000218418">
    <property type="component" value="Chromosome"/>
</dbReference>
<dbReference type="SUPFAM" id="SSF53756">
    <property type="entry name" value="UDP-Glycosyltransferase/glycogen phosphorylase"/>
    <property type="match status" value="1"/>
</dbReference>
<sequence>MQEQIQLMRIAQVAPLRERVPPPSYGGIELVVSHLTDELVRRGHEVTLFASGDSLTLAELEAVCERALRLDPNVVNCDAYELLELSQVYQRAAEFDLIHSHLGVLTLASAGLVTTPTVHTLHHSFNPDTSKIYTHHNKQPYISISDAQRKIDLNYVGTVYNGIDEKSYPFVVEPENPPYLAFLGRFSPQKGPQHAISIAKETGWRLKMAGKIDDIDRKFFEQEIAPHIDGKQIQYLGEVNHEEKAELLGNAAITLFPITWQEPFGLVMTESMATGTPVIATNMGSVPEVINHGVTGFICESHEDMASMIPKALELSRHTCRKHVEDRFSVSKMVDGYEAIYRKTLENRIQKNGFIHSTKIKC</sequence>
<dbReference type="Gene3D" id="3.40.50.2000">
    <property type="entry name" value="Glycogen Phosphorylase B"/>
    <property type="match status" value="2"/>
</dbReference>
<dbReference type="InterPro" id="IPR001296">
    <property type="entry name" value="Glyco_trans_1"/>
</dbReference>
<accession>A0A1Z4LZW1</accession>
<dbReference type="PANTHER" id="PTHR12526">
    <property type="entry name" value="GLYCOSYLTRANSFERASE"/>
    <property type="match status" value="1"/>
</dbReference>
<dbReference type="AlphaFoldDB" id="A0A1Z4LZW1"/>
<evidence type="ECO:0000259" key="2">
    <source>
        <dbReference type="Pfam" id="PF13439"/>
    </source>
</evidence>
<dbReference type="EMBL" id="AP018227">
    <property type="protein sequence ID" value="BAY86789.1"/>
    <property type="molecule type" value="Genomic_DNA"/>
</dbReference>
<dbReference type="PANTHER" id="PTHR12526:SF595">
    <property type="entry name" value="BLL5217 PROTEIN"/>
    <property type="match status" value="1"/>
</dbReference>
<evidence type="ECO:0000313" key="4">
    <source>
        <dbReference type="Proteomes" id="UP000218418"/>
    </source>
</evidence>
<keyword evidence="3" id="KW-0808">Transferase</keyword>
<protein>
    <submittedName>
        <fullName evidence="3">Group 1 glycosyl transferase</fullName>
    </submittedName>
</protein>
<reference evidence="3 4" key="1">
    <citation type="submission" date="2017-06" db="EMBL/GenBank/DDBJ databases">
        <title>Genome sequencing of cyanobaciteial culture collection at National Institute for Environmental Studies (NIES).</title>
        <authorList>
            <person name="Hirose Y."/>
            <person name="Shimura Y."/>
            <person name="Fujisawa T."/>
            <person name="Nakamura Y."/>
            <person name="Kawachi M."/>
        </authorList>
    </citation>
    <scope>NUCLEOTIDE SEQUENCE [LARGE SCALE GENOMIC DNA]</scope>
    <source>
        <strain evidence="3 4">NIES-267</strain>
    </source>
</reference>